<organism evidence="2 3">
    <name type="scientific">Hyalangium minutum</name>
    <dbReference type="NCBI Taxonomy" id="394096"/>
    <lineage>
        <taxon>Bacteria</taxon>
        <taxon>Pseudomonadati</taxon>
        <taxon>Myxococcota</taxon>
        <taxon>Myxococcia</taxon>
        <taxon>Myxococcales</taxon>
        <taxon>Cystobacterineae</taxon>
        <taxon>Archangiaceae</taxon>
        <taxon>Hyalangium</taxon>
    </lineage>
</organism>
<evidence type="ECO:0000313" key="3">
    <source>
        <dbReference type="Proteomes" id="UP000028725"/>
    </source>
</evidence>
<evidence type="ECO:0000256" key="1">
    <source>
        <dbReference type="SAM" id="MobiDB-lite"/>
    </source>
</evidence>
<name>A0A085WP79_9BACT</name>
<comment type="caution">
    <text evidence="2">The sequence shown here is derived from an EMBL/GenBank/DDBJ whole genome shotgun (WGS) entry which is preliminary data.</text>
</comment>
<dbReference type="AlphaFoldDB" id="A0A085WP79"/>
<dbReference type="EMBL" id="JMCB01000004">
    <property type="protein sequence ID" value="KFE69492.1"/>
    <property type="molecule type" value="Genomic_DNA"/>
</dbReference>
<accession>A0A085WP79</accession>
<protein>
    <recommendedName>
        <fullName evidence="4">N-acetyltransferase domain-containing protein</fullName>
    </recommendedName>
</protein>
<dbReference type="RefSeq" id="WP_044186730.1">
    <property type="nucleotide sequence ID" value="NZ_JMCB01000004.1"/>
</dbReference>
<reference evidence="2 3" key="1">
    <citation type="submission" date="2014-04" db="EMBL/GenBank/DDBJ databases">
        <title>Genome assembly of Hyalangium minutum DSM 14724.</title>
        <authorList>
            <person name="Sharma G."/>
            <person name="Subramanian S."/>
        </authorList>
    </citation>
    <scope>NUCLEOTIDE SEQUENCE [LARGE SCALE GENOMIC DNA]</scope>
    <source>
        <strain evidence="2 3">DSM 14724</strain>
    </source>
</reference>
<sequence>MSTPQVPLLPGTKFPSVETLPFSLEHLDTVWGWMTPPNVRCWLDFGGGKQELPKRQLYMLLTSPRVCARLFRLPGDTQPLGLVCLNNIDDLMSAMDVWVVRDVSVRRTVRNDVAGAIVSVMATGFLDYGRQVANSWVVASHRASIYLHNVVGMKRSGIQRLRHVMEGRRYDRWTYDMTLADFGEMYPDVPSEKGRTFRTHLPNPTPVDGTSEPSRV</sequence>
<dbReference type="Gene3D" id="3.40.630.30">
    <property type="match status" value="1"/>
</dbReference>
<keyword evidence="3" id="KW-1185">Reference proteome</keyword>
<gene>
    <name evidence="2" type="ORF">DB31_6467</name>
</gene>
<dbReference type="Proteomes" id="UP000028725">
    <property type="component" value="Unassembled WGS sequence"/>
</dbReference>
<feature type="region of interest" description="Disordered" evidence="1">
    <location>
        <begin position="193"/>
        <end position="216"/>
    </location>
</feature>
<dbReference type="STRING" id="394096.DB31_6467"/>
<dbReference type="SUPFAM" id="SSF55729">
    <property type="entry name" value="Acyl-CoA N-acyltransferases (Nat)"/>
    <property type="match status" value="1"/>
</dbReference>
<evidence type="ECO:0008006" key="4">
    <source>
        <dbReference type="Google" id="ProtNLM"/>
    </source>
</evidence>
<proteinExistence type="predicted"/>
<dbReference type="InterPro" id="IPR016181">
    <property type="entry name" value="Acyl_CoA_acyltransferase"/>
</dbReference>
<evidence type="ECO:0000313" key="2">
    <source>
        <dbReference type="EMBL" id="KFE69492.1"/>
    </source>
</evidence>